<name>A0ABR0RZC8_9EURO</name>
<gene>
    <name evidence="2" type="ORF">PMZ80_002810</name>
</gene>
<evidence type="ECO:0000256" key="1">
    <source>
        <dbReference type="SAM" id="MobiDB-lite"/>
    </source>
</evidence>
<dbReference type="EMBL" id="JAVHJV010000002">
    <property type="protein sequence ID" value="KAK5945605.1"/>
    <property type="molecule type" value="Genomic_DNA"/>
</dbReference>
<proteinExistence type="predicted"/>
<evidence type="ECO:0000313" key="2">
    <source>
        <dbReference type="EMBL" id="KAK5945605.1"/>
    </source>
</evidence>
<dbReference type="RefSeq" id="XP_064733695.1">
    <property type="nucleotide sequence ID" value="XM_064871242.1"/>
</dbReference>
<feature type="compositionally biased region" description="Low complexity" evidence="1">
    <location>
        <begin position="303"/>
        <end position="317"/>
    </location>
</feature>
<comment type="caution">
    <text evidence="2">The sequence shown here is derived from an EMBL/GenBank/DDBJ whole genome shotgun (WGS) entry which is preliminary data.</text>
</comment>
<dbReference type="Proteomes" id="UP001334248">
    <property type="component" value="Unassembled WGS sequence"/>
</dbReference>
<organism evidence="2 3">
    <name type="scientific">Knufia obscura</name>
    <dbReference type="NCBI Taxonomy" id="1635080"/>
    <lineage>
        <taxon>Eukaryota</taxon>
        <taxon>Fungi</taxon>
        <taxon>Dikarya</taxon>
        <taxon>Ascomycota</taxon>
        <taxon>Pezizomycotina</taxon>
        <taxon>Eurotiomycetes</taxon>
        <taxon>Chaetothyriomycetidae</taxon>
        <taxon>Chaetothyriales</taxon>
        <taxon>Trichomeriaceae</taxon>
        <taxon>Knufia</taxon>
    </lineage>
</organism>
<keyword evidence="3" id="KW-1185">Reference proteome</keyword>
<sequence>MESPVDGKSITWPIYGNATHGSNAEIQELVVPKPDSLASSGSKDEPTAIITDDDQDVVIRGSETGSVSSARTMDYGALLKEMPSFEPYTYSSSGSMAGIGETGNLQGQSIRDPVREPLVRPVVSGASQTLDEVRVRLEAVESQREELLLAQLKVEETETLSAETRKDFRREIAKGTIMQQNSAAPDDEARGYWGKHLLRLDQLLRTLEENARVVQRQQRRVTLAQTKFRNALDELYVTFTKGARLGESQASLADIGDETRTYGPQFLGGLATGKNDCTEDQDILIAELFEAPLHPMSVHTDSANRSLVSSSSSGLASHQPQTTEQASVASRKARSRAARRDVRAALASARESTVRGQNLPALRGFGDQLLLHDLPETMLAAEEFEILKADDALVRIRLDDLKPELEGACLALDSEHPTKPVAQPRRGFAQKFSDIDRPSLDINDWVSLWGSSMSQDSWVDFQRTVHYQDIVPIETHSGRVPRFMLRRYDPAMITPVTDLLRVLDIPSIPVQSGIVQRLQVKVAKSITDSLKVHYTGRHSPHSPKHRLSPNLSPDASYENVTAAAAEVLSGVQSEQPHEDQPQSSEQGTEKPLEPD</sequence>
<reference evidence="2 3" key="1">
    <citation type="journal article" date="2023" name="Res Sq">
        <title>Genomic and morphological characterization of Knufia obscura isolated from the Mars 2020 spacecraft assembly facility.</title>
        <authorList>
            <person name="Chander A.M."/>
            <person name="Teixeira M.M."/>
            <person name="Singh N.K."/>
            <person name="Williams M.P."/>
            <person name="Parker C.W."/>
            <person name="Leo P."/>
            <person name="Stajich J.E."/>
            <person name="Torok T."/>
            <person name="Tighe S."/>
            <person name="Mason C.E."/>
            <person name="Venkateswaran K."/>
        </authorList>
    </citation>
    <scope>NUCLEOTIDE SEQUENCE [LARGE SCALE GENOMIC DNA]</scope>
    <source>
        <strain evidence="2 3">CCFEE 5817</strain>
    </source>
</reference>
<feature type="region of interest" description="Disordered" evidence="1">
    <location>
        <begin position="534"/>
        <end position="555"/>
    </location>
</feature>
<feature type="region of interest" description="Disordered" evidence="1">
    <location>
        <begin position="568"/>
        <end position="595"/>
    </location>
</feature>
<feature type="compositionally biased region" description="Basic residues" evidence="1">
    <location>
        <begin position="534"/>
        <end position="547"/>
    </location>
</feature>
<accession>A0ABR0RZC8</accession>
<feature type="region of interest" description="Disordered" evidence="1">
    <location>
        <begin position="302"/>
        <end position="341"/>
    </location>
</feature>
<evidence type="ECO:0000313" key="3">
    <source>
        <dbReference type="Proteomes" id="UP001334248"/>
    </source>
</evidence>
<dbReference type="GeneID" id="89996259"/>
<protein>
    <submittedName>
        <fullName evidence="2">Uncharacterized protein</fullName>
    </submittedName>
</protein>